<feature type="repeat" description="ANK" evidence="3">
    <location>
        <begin position="146"/>
        <end position="178"/>
    </location>
</feature>
<feature type="repeat" description="ANK" evidence="3">
    <location>
        <begin position="297"/>
        <end position="329"/>
    </location>
</feature>
<dbReference type="Gene3D" id="1.25.40.20">
    <property type="entry name" value="Ankyrin repeat-containing domain"/>
    <property type="match status" value="2"/>
</dbReference>
<dbReference type="PANTHER" id="PTHR24173">
    <property type="entry name" value="ANKYRIN REPEAT CONTAINING"/>
    <property type="match status" value="1"/>
</dbReference>
<dbReference type="InterPro" id="IPR002110">
    <property type="entry name" value="Ankyrin_rpt"/>
</dbReference>
<dbReference type="AlphaFoldDB" id="A0A812KPP5"/>
<feature type="repeat" description="ANK" evidence="3">
    <location>
        <begin position="229"/>
        <end position="255"/>
    </location>
</feature>
<keyword evidence="1" id="KW-0677">Repeat</keyword>
<comment type="caution">
    <text evidence="5">The sequence shown here is derived from an EMBL/GenBank/DDBJ whole genome shotgun (WGS) entry which is preliminary data.</text>
</comment>
<evidence type="ECO:0000256" key="2">
    <source>
        <dbReference type="ARBA" id="ARBA00023043"/>
    </source>
</evidence>
<dbReference type="SMART" id="SM00248">
    <property type="entry name" value="ANK"/>
    <property type="match status" value="7"/>
</dbReference>
<sequence length="367" mass="40198">MLRVWLSSGEQLAAVPVGEVRDVRSLKHHLHGICGLPRFRQRLLGEGRSLEDEFELERSLDLQLVLLQFDTSPDQAHQLAHQLQHAARHNFLSQVEELLSRPQDPDVTGTMGESALYVASEMGHVEVVSLLLEAGASKNVICGRWTRLTPLGVASREGHTEIVRLLLEAGGTASDRRDREASPLYLASLRGHAEVVRLLLEAGADKDEAFVFTYFQCDPAQLVCSEVTSIQSPLGVASREGHTEIVRLLLVAGADRDKGAGRHDETPFYLASENGHVEIVRLLIVAGAAKDRSSGPWGKTPIRIACSKGHVEIVRLLLWASVTLDDCSHADVSSSAGEDEIRRLLDEAKEAHIRLKDTSQSGAKFVT</sequence>
<dbReference type="PROSITE" id="PS50297">
    <property type="entry name" value="ANK_REP_REGION"/>
    <property type="match status" value="6"/>
</dbReference>
<evidence type="ECO:0000313" key="6">
    <source>
        <dbReference type="Proteomes" id="UP000601435"/>
    </source>
</evidence>
<dbReference type="SUPFAM" id="SSF54236">
    <property type="entry name" value="Ubiquitin-like"/>
    <property type="match status" value="1"/>
</dbReference>
<dbReference type="PROSITE" id="PS50088">
    <property type="entry name" value="ANK_REPEAT"/>
    <property type="match status" value="6"/>
</dbReference>
<dbReference type="OrthoDB" id="414952at2759"/>
<dbReference type="InterPro" id="IPR029071">
    <property type="entry name" value="Ubiquitin-like_domsf"/>
</dbReference>
<keyword evidence="2 3" id="KW-0040">ANK repeat</keyword>
<gene>
    <name evidence="5" type="primary">Ank1</name>
    <name evidence="5" type="ORF">SNEC2469_LOCUS3323</name>
</gene>
<evidence type="ECO:0000313" key="5">
    <source>
        <dbReference type="EMBL" id="CAE7227766.1"/>
    </source>
</evidence>
<keyword evidence="6" id="KW-1185">Reference proteome</keyword>
<feature type="repeat" description="ANK" evidence="3">
    <location>
        <begin position="111"/>
        <end position="143"/>
    </location>
</feature>
<evidence type="ECO:0000256" key="3">
    <source>
        <dbReference type="PROSITE-ProRule" id="PRU00023"/>
    </source>
</evidence>
<evidence type="ECO:0000259" key="4">
    <source>
        <dbReference type="PROSITE" id="PS50053"/>
    </source>
</evidence>
<feature type="repeat" description="ANK" evidence="3">
    <location>
        <begin position="179"/>
        <end position="205"/>
    </location>
</feature>
<dbReference type="EMBL" id="CAJNJA010007694">
    <property type="protein sequence ID" value="CAE7227766.1"/>
    <property type="molecule type" value="Genomic_DNA"/>
</dbReference>
<feature type="repeat" description="ANK" evidence="3">
    <location>
        <begin position="263"/>
        <end position="295"/>
    </location>
</feature>
<dbReference type="PRINTS" id="PR01415">
    <property type="entry name" value="ANKYRIN"/>
</dbReference>
<dbReference type="InterPro" id="IPR036770">
    <property type="entry name" value="Ankyrin_rpt-contain_sf"/>
</dbReference>
<feature type="domain" description="Ubiquitin-like" evidence="4">
    <location>
        <begin position="1"/>
        <end position="57"/>
    </location>
</feature>
<dbReference type="SUPFAM" id="SSF48403">
    <property type="entry name" value="Ankyrin repeat"/>
    <property type="match status" value="1"/>
</dbReference>
<dbReference type="Proteomes" id="UP000601435">
    <property type="component" value="Unassembled WGS sequence"/>
</dbReference>
<dbReference type="CDD" id="cd17039">
    <property type="entry name" value="Ubl_ubiquitin_like"/>
    <property type="match status" value="1"/>
</dbReference>
<dbReference type="Pfam" id="PF00023">
    <property type="entry name" value="Ank"/>
    <property type="match status" value="1"/>
</dbReference>
<organism evidence="5 6">
    <name type="scientific">Symbiodinium necroappetens</name>
    <dbReference type="NCBI Taxonomy" id="1628268"/>
    <lineage>
        <taxon>Eukaryota</taxon>
        <taxon>Sar</taxon>
        <taxon>Alveolata</taxon>
        <taxon>Dinophyceae</taxon>
        <taxon>Suessiales</taxon>
        <taxon>Symbiodiniaceae</taxon>
        <taxon>Symbiodinium</taxon>
    </lineage>
</organism>
<name>A0A812KPP5_9DINO</name>
<dbReference type="PANTHER" id="PTHR24173:SF74">
    <property type="entry name" value="ANKYRIN REPEAT DOMAIN-CONTAINING PROTEIN 16"/>
    <property type="match status" value="1"/>
</dbReference>
<dbReference type="PROSITE" id="PS50053">
    <property type="entry name" value="UBIQUITIN_2"/>
    <property type="match status" value="1"/>
</dbReference>
<reference evidence="5" key="1">
    <citation type="submission" date="2021-02" db="EMBL/GenBank/DDBJ databases">
        <authorList>
            <person name="Dougan E. K."/>
            <person name="Rhodes N."/>
            <person name="Thang M."/>
            <person name="Chan C."/>
        </authorList>
    </citation>
    <scope>NUCLEOTIDE SEQUENCE</scope>
</reference>
<dbReference type="Pfam" id="PF12796">
    <property type="entry name" value="Ank_2"/>
    <property type="match status" value="2"/>
</dbReference>
<accession>A0A812KPP5</accession>
<proteinExistence type="predicted"/>
<dbReference type="InterPro" id="IPR000626">
    <property type="entry name" value="Ubiquitin-like_dom"/>
</dbReference>
<evidence type="ECO:0000256" key="1">
    <source>
        <dbReference type="ARBA" id="ARBA00022737"/>
    </source>
</evidence>
<protein>
    <submittedName>
        <fullName evidence="5">Ank1 protein</fullName>
    </submittedName>
</protein>